<gene>
    <name evidence="2" type="ORF">BAL341_727</name>
</gene>
<sequence length="172" mass="19064">MNMRNKVATLVFSILATQAGAKQTTAPSSAEPMQRHLTELLAYFSEPRLMENIVVVGWLCDGWGNSVSEIDNNAWVGFRPGLFLNQQDCTDDGADGVTLNYSNGIELKIEFTDAERMRGFVGQLVTLKGDYFSWHNVISMESSFKSGVMHVKDMAAGNQRFQGSFGPVKEKD</sequence>
<feature type="signal peptide" evidence="1">
    <location>
        <begin position="1"/>
        <end position="21"/>
    </location>
</feature>
<organism evidence="2">
    <name type="scientific">Rheinheimera sp. BAL341</name>
    <dbReference type="NCBI Taxonomy" id="1708203"/>
    <lineage>
        <taxon>Bacteria</taxon>
        <taxon>Pseudomonadati</taxon>
        <taxon>Pseudomonadota</taxon>
        <taxon>Gammaproteobacteria</taxon>
        <taxon>Chromatiales</taxon>
        <taxon>Chromatiaceae</taxon>
        <taxon>Rheinheimera</taxon>
    </lineage>
</organism>
<accession>A0A486XIL2</accession>
<feature type="chain" id="PRO_5019760905" evidence="1">
    <location>
        <begin position="22"/>
        <end position="172"/>
    </location>
</feature>
<evidence type="ECO:0000256" key="1">
    <source>
        <dbReference type="SAM" id="SignalP"/>
    </source>
</evidence>
<dbReference type="AlphaFoldDB" id="A0A486XIL2"/>
<keyword evidence="1" id="KW-0732">Signal</keyword>
<evidence type="ECO:0000313" key="2">
    <source>
        <dbReference type="EMBL" id="VHO02313.1"/>
    </source>
</evidence>
<protein>
    <submittedName>
        <fullName evidence="2">Uncharacterized protein</fullName>
    </submittedName>
</protein>
<name>A0A486XIL2_9GAMM</name>
<proteinExistence type="predicted"/>
<reference evidence="2" key="1">
    <citation type="submission" date="2019-04" db="EMBL/GenBank/DDBJ databases">
        <authorList>
            <person name="Brambilla D."/>
        </authorList>
    </citation>
    <scope>NUCLEOTIDE SEQUENCE</scope>
    <source>
        <strain evidence="2">BAL1</strain>
    </source>
</reference>
<dbReference type="EMBL" id="CAAJGR010000061">
    <property type="protein sequence ID" value="VHO02313.1"/>
    <property type="molecule type" value="Genomic_DNA"/>
</dbReference>